<accession>A0AAE8ZRS9</accession>
<sequence length="76" mass="7885">MVRSIFTIAHFEINVSQSSSLSSSLAFTAILLIVTDTFLGTFLVGTESITAVTTRSAADVSAALHAVLSECFAGST</sequence>
<dbReference type="AlphaFoldDB" id="A0AAE8ZRS9"/>
<keyword evidence="1" id="KW-1133">Transmembrane helix</keyword>
<evidence type="ECO:0000256" key="1">
    <source>
        <dbReference type="SAM" id="Phobius"/>
    </source>
</evidence>
<evidence type="ECO:0000313" key="2">
    <source>
        <dbReference type="EMBL" id="ULT81530.1"/>
    </source>
</evidence>
<protein>
    <submittedName>
        <fullName evidence="2">Uncharacterized protein</fullName>
    </submittedName>
</protein>
<evidence type="ECO:0000313" key="3">
    <source>
        <dbReference type="Proteomes" id="UP000827892"/>
    </source>
</evidence>
<name>A0AAE8ZRS9_CAEBR</name>
<gene>
    <name evidence="2" type="ORF">L3Y34_011472</name>
</gene>
<organism evidence="2 3">
    <name type="scientific">Caenorhabditis briggsae</name>
    <dbReference type="NCBI Taxonomy" id="6238"/>
    <lineage>
        <taxon>Eukaryota</taxon>
        <taxon>Metazoa</taxon>
        <taxon>Ecdysozoa</taxon>
        <taxon>Nematoda</taxon>
        <taxon>Chromadorea</taxon>
        <taxon>Rhabditida</taxon>
        <taxon>Rhabditina</taxon>
        <taxon>Rhabditomorpha</taxon>
        <taxon>Rhabditoidea</taxon>
        <taxon>Rhabditidae</taxon>
        <taxon>Peloderinae</taxon>
        <taxon>Caenorhabditis</taxon>
    </lineage>
</organism>
<keyword evidence="1" id="KW-0472">Membrane</keyword>
<dbReference type="Proteomes" id="UP000827892">
    <property type="component" value="Chromosome X"/>
</dbReference>
<keyword evidence="1" id="KW-0812">Transmembrane</keyword>
<reference evidence="2 3" key="1">
    <citation type="submission" date="2022-05" db="EMBL/GenBank/DDBJ databases">
        <title>Chromosome-level reference genomes for two strains of Caenorhabditis briggsae: an improved platform for comparative genomics.</title>
        <authorList>
            <person name="Stevens L."/>
            <person name="Andersen E.C."/>
        </authorList>
    </citation>
    <scope>NUCLEOTIDE SEQUENCE [LARGE SCALE GENOMIC DNA]</scope>
    <source>
        <strain evidence="2">QX1410_ONT</strain>
        <tissue evidence="2">Whole-organism</tissue>
    </source>
</reference>
<proteinExistence type="predicted"/>
<feature type="transmembrane region" description="Helical" evidence="1">
    <location>
        <begin position="25"/>
        <end position="45"/>
    </location>
</feature>
<dbReference type="EMBL" id="CP090896">
    <property type="protein sequence ID" value="ULT81530.1"/>
    <property type="molecule type" value="Genomic_DNA"/>
</dbReference>